<keyword evidence="2" id="KW-0813">Transport</keyword>
<dbReference type="PROSITE" id="PS00211">
    <property type="entry name" value="ABC_TRANSPORTER_1"/>
    <property type="match status" value="1"/>
</dbReference>
<evidence type="ECO:0000256" key="4">
    <source>
        <dbReference type="ARBA" id="ARBA00022840"/>
    </source>
</evidence>
<keyword evidence="8" id="KW-1185">Reference proteome</keyword>
<keyword evidence="3" id="KW-0547">Nucleotide-binding</keyword>
<dbReference type="InterPro" id="IPR017871">
    <property type="entry name" value="ABC_transporter-like_CS"/>
</dbReference>
<keyword evidence="4 7" id="KW-0067">ATP-binding</keyword>
<protein>
    <submittedName>
        <fullName evidence="7">ABC transporter ATP-binding protein</fullName>
    </submittedName>
</protein>
<dbReference type="InterPro" id="IPR027417">
    <property type="entry name" value="P-loop_NTPase"/>
</dbReference>
<dbReference type="Pfam" id="PF00005">
    <property type="entry name" value="ABC_tran"/>
    <property type="match status" value="1"/>
</dbReference>
<evidence type="ECO:0000256" key="3">
    <source>
        <dbReference type="ARBA" id="ARBA00022741"/>
    </source>
</evidence>
<dbReference type="PROSITE" id="PS50893">
    <property type="entry name" value="ABC_TRANSPORTER_2"/>
    <property type="match status" value="1"/>
</dbReference>
<dbReference type="EMBL" id="QGLF01000009">
    <property type="protein sequence ID" value="PWR17621.1"/>
    <property type="molecule type" value="Genomic_DNA"/>
</dbReference>
<evidence type="ECO:0000313" key="7">
    <source>
        <dbReference type="EMBL" id="PWR17621.1"/>
    </source>
</evidence>
<sequence length="237" mass="25640">MLEFDGVAINYGPVSAVRGVSLTVARGEIVALLGPNGAGKTSLLSAAMGLRPLAAGSIRFKGEDLRKLDTENRVRRGLTLTPEGRKVFSNLTVLENLELGAATRRKGPAMQADIEMCFDLFPILAERRDQNGGSLSGGEQQMLAIARALMSRPALLMLDEPSLGLAPRIVGQIFRLIRSLRDRDLTILLVEQNAHEVLRFADRAYVLSTGELRYAGPAARLQDKGALMQAYIGELVA</sequence>
<dbReference type="GO" id="GO:0015658">
    <property type="term" value="F:branched-chain amino acid transmembrane transporter activity"/>
    <property type="evidence" value="ECO:0007669"/>
    <property type="project" value="TreeGrafter"/>
</dbReference>
<dbReference type="CDD" id="cd03224">
    <property type="entry name" value="ABC_TM1139_LivF_branched"/>
    <property type="match status" value="1"/>
</dbReference>
<dbReference type="SUPFAM" id="SSF52540">
    <property type="entry name" value="P-loop containing nucleoside triphosphate hydrolases"/>
    <property type="match status" value="1"/>
</dbReference>
<evidence type="ECO:0000256" key="2">
    <source>
        <dbReference type="ARBA" id="ARBA00022448"/>
    </source>
</evidence>
<dbReference type="Proteomes" id="UP000246077">
    <property type="component" value="Unassembled WGS sequence"/>
</dbReference>
<dbReference type="AlphaFoldDB" id="A0A317DSI4"/>
<dbReference type="InterPro" id="IPR003439">
    <property type="entry name" value="ABC_transporter-like_ATP-bd"/>
</dbReference>
<accession>A0A317DSI4</accession>
<comment type="similarity">
    <text evidence="1">Belongs to the ABC transporter superfamily.</text>
</comment>
<keyword evidence="5" id="KW-0029">Amino-acid transport</keyword>
<dbReference type="Gene3D" id="3.40.50.300">
    <property type="entry name" value="P-loop containing nucleotide triphosphate hydrolases"/>
    <property type="match status" value="1"/>
</dbReference>
<proteinExistence type="inferred from homology"/>
<feature type="domain" description="ABC transporter" evidence="6">
    <location>
        <begin position="2"/>
        <end position="234"/>
    </location>
</feature>
<evidence type="ECO:0000313" key="8">
    <source>
        <dbReference type="Proteomes" id="UP000246077"/>
    </source>
</evidence>
<dbReference type="SMART" id="SM00382">
    <property type="entry name" value="AAA"/>
    <property type="match status" value="1"/>
</dbReference>
<evidence type="ECO:0000259" key="6">
    <source>
        <dbReference type="PROSITE" id="PS50893"/>
    </source>
</evidence>
<dbReference type="InterPro" id="IPR003593">
    <property type="entry name" value="AAA+_ATPase"/>
</dbReference>
<gene>
    <name evidence="7" type="ORF">DKG75_22355</name>
</gene>
<dbReference type="GO" id="GO:0016887">
    <property type="term" value="F:ATP hydrolysis activity"/>
    <property type="evidence" value="ECO:0007669"/>
    <property type="project" value="InterPro"/>
</dbReference>
<dbReference type="InterPro" id="IPR052156">
    <property type="entry name" value="BCAA_Transport_ATP-bd_LivF"/>
</dbReference>
<evidence type="ECO:0000256" key="5">
    <source>
        <dbReference type="ARBA" id="ARBA00022970"/>
    </source>
</evidence>
<dbReference type="PANTHER" id="PTHR43820:SF6">
    <property type="entry name" value="ABC TRANSPORTER ATP-BINDING PROTEIN"/>
    <property type="match status" value="1"/>
</dbReference>
<reference evidence="8" key="1">
    <citation type="submission" date="2018-05" db="EMBL/GenBank/DDBJ databases">
        <title>Zavarzinia sp. HR-AS.</title>
        <authorList>
            <person name="Lee Y."/>
            <person name="Jeon C.O."/>
        </authorList>
    </citation>
    <scope>NUCLEOTIDE SEQUENCE [LARGE SCALE GENOMIC DNA]</scope>
    <source>
        <strain evidence="8">DSM 1231</strain>
    </source>
</reference>
<comment type="caution">
    <text evidence="7">The sequence shown here is derived from an EMBL/GenBank/DDBJ whole genome shotgun (WGS) entry which is preliminary data.</text>
</comment>
<dbReference type="GO" id="GO:0015807">
    <property type="term" value="P:L-amino acid transport"/>
    <property type="evidence" value="ECO:0007669"/>
    <property type="project" value="TreeGrafter"/>
</dbReference>
<evidence type="ECO:0000256" key="1">
    <source>
        <dbReference type="ARBA" id="ARBA00005417"/>
    </source>
</evidence>
<dbReference type="OrthoDB" id="9775250at2"/>
<dbReference type="RefSeq" id="WP_109923420.1">
    <property type="nucleotide sequence ID" value="NZ_QGLF01000009.1"/>
</dbReference>
<dbReference type="PANTHER" id="PTHR43820">
    <property type="entry name" value="HIGH-AFFINITY BRANCHED-CHAIN AMINO ACID TRANSPORT ATP-BINDING PROTEIN LIVF"/>
    <property type="match status" value="1"/>
</dbReference>
<name>A0A317DSI4_9PROT</name>
<organism evidence="7 8">
    <name type="scientific">Zavarzinia compransoris</name>
    <dbReference type="NCBI Taxonomy" id="1264899"/>
    <lineage>
        <taxon>Bacteria</taxon>
        <taxon>Pseudomonadati</taxon>
        <taxon>Pseudomonadota</taxon>
        <taxon>Alphaproteobacteria</taxon>
        <taxon>Rhodospirillales</taxon>
        <taxon>Zavarziniaceae</taxon>
        <taxon>Zavarzinia</taxon>
    </lineage>
</organism>
<dbReference type="GO" id="GO:0005524">
    <property type="term" value="F:ATP binding"/>
    <property type="evidence" value="ECO:0007669"/>
    <property type="project" value="UniProtKB-KW"/>
</dbReference>